<dbReference type="EMBL" id="UAWQ01000019">
    <property type="protein sequence ID" value="SQC48514.1"/>
    <property type="molecule type" value="Genomic_DNA"/>
</dbReference>
<protein>
    <submittedName>
        <fullName evidence="1">Inner membrane protein</fullName>
    </submittedName>
</protein>
<evidence type="ECO:0000313" key="1">
    <source>
        <dbReference type="EMBL" id="SQC48514.1"/>
    </source>
</evidence>
<gene>
    <name evidence="1" type="ORF">NCTC13465_04714</name>
</gene>
<dbReference type="AlphaFoldDB" id="A0A2X3FNH1"/>
<sequence length="34" mass="4030">MVTDAVNTLLDEVTHDRTHQIRQTFDRAVQKAYR</sequence>
<dbReference type="Proteomes" id="UP000251721">
    <property type="component" value="Unassembled WGS sequence"/>
</dbReference>
<accession>A0A2X3FNH1</accession>
<organism evidence="1 2">
    <name type="scientific">Klebsiella pneumoniae</name>
    <dbReference type="NCBI Taxonomy" id="573"/>
    <lineage>
        <taxon>Bacteria</taxon>
        <taxon>Pseudomonadati</taxon>
        <taxon>Pseudomonadota</taxon>
        <taxon>Gammaproteobacteria</taxon>
        <taxon>Enterobacterales</taxon>
        <taxon>Enterobacteriaceae</taxon>
        <taxon>Klebsiella/Raoultella group</taxon>
        <taxon>Klebsiella</taxon>
        <taxon>Klebsiella pneumoniae complex</taxon>
    </lineage>
</organism>
<name>A0A2X3FNH1_KLEPN</name>
<proteinExistence type="predicted"/>
<evidence type="ECO:0000313" key="2">
    <source>
        <dbReference type="Proteomes" id="UP000251721"/>
    </source>
</evidence>
<reference evidence="1 2" key="1">
    <citation type="submission" date="2018-06" db="EMBL/GenBank/DDBJ databases">
        <authorList>
            <consortium name="Pathogen Informatics"/>
            <person name="Doyle S."/>
        </authorList>
    </citation>
    <scope>NUCLEOTIDE SEQUENCE [LARGE SCALE GENOMIC DNA]</scope>
    <source>
        <strain evidence="1 2">NCTC13465</strain>
    </source>
</reference>